<dbReference type="RefSeq" id="WP_133357091.1">
    <property type="nucleotide sequence ID" value="NZ_SMZJ02000007.1"/>
</dbReference>
<organism evidence="1 2">
    <name type="scientific">Seonamhaeicola sediminis</name>
    <dbReference type="NCBI Taxonomy" id="2528206"/>
    <lineage>
        <taxon>Bacteria</taxon>
        <taxon>Pseudomonadati</taxon>
        <taxon>Bacteroidota</taxon>
        <taxon>Flavobacteriia</taxon>
        <taxon>Flavobacteriales</taxon>
        <taxon>Flavobacteriaceae</taxon>
    </lineage>
</organism>
<keyword evidence="1" id="KW-0808">Transferase</keyword>
<protein>
    <submittedName>
        <fullName evidence="1">GNAT family N-acetyltransferase</fullName>
    </submittedName>
</protein>
<dbReference type="AlphaFoldDB" id="A0A562YCJ3"/>
<proteinExistence type="predicted"/>
<accession>A0A562YCJ3</accession>
<comment type="caution">
    <text evidence="1">The sequence shown here is derived from an EMBL/GenBank/DDBJ whole genome shotgun (WGS) entry which is preliminary data.</text>
</comment>
<name>A0A562YCJ3_9FLAO</name>
<dbReference type="Proteomes" id="UP000295814">
    <property type="component" value="Unassembled WGS sequence"/>
</dbReference>
<reference evidence="1 2" key="2">
    <citation type="submission" date="2019-07" db="EMBL/GenBank/DDBJ databases">
        <title>Seonamhaeicola sp. W255 draft genome.</title>
        <authorList>
            <person name="Zhang X.-Y."/>
            <person name="Zhang R."/>
            <person name="Zhong Y.-L."/>
            <person name="Du Z.-J."/>
        </authorList>
    </citation>
    <scope>NUCLEOTIDE SEQUENCE [LARGE SCALE GENOMIC DNA]</scope>
    <source>
        <strain evidence="1 2">W255</strain>
    </source>
</reference>
<gene>
    <name evidence="1" type="ORF">E1J38_011985</name>
</gene>
<dbReference type="InterPro" id="IPR016181">
    <property type="entry name" value="Acyl_CoA_acyltransferase"/>
</dbReference>
<evidence type="ECO:0000313" key="1">
    <source>
        <dbReference type="EMBL" id="TWO31791.1"/>
    </source>
</evidence>
<dbReference type="GO" id="GO:0016740">
    <property type="term" value="F:transferase activity"/>
    <property type="evidence" value="ECO:0007669"/>
    <property type="project" value="UniProtKB-KW"/>
</dbReference>
<sequence length="326" mass="38533">MQDFKIIRYSKEYSSIWNDFVSKSKNATFLFYRDFMEYHNDRFEDYSLLVFKKDKLIAVLPANISEDKVLYSHQGLSYGGFILPEDIKFEIVLFAFAEILKHLHRKGIDVIELKITPSIYTTLPCDEIKYLMFILNARLIRRDILSVINLKEKFKISRNREEGINRGKKHNLIIKEENTFNLFWNYILIKNLKEKHGTSPVHSLNEITLLKKRFPNNIRQFNVYHNDEIVAGTTIFESKYVAHSQYISGNHHKNVLGSLDFLHHHLISEVFNNKVYFDFGTSNENNGLHINKGLQFWKEGFGARSLTQDFYEVETKNYKLLENIMI</sequence>
<dbReference type="Gene3D" id="3.40.630.30">
    <property type="match status" value="1"/>
</dbReference>
<reference evidence="1 2" key="1">
    <citation type="submission" date="2019-03" db="EMBL/GenBank/DDBJ databases">
        <authorList>
            <person name="Zhong Y.L."/>
        </authorList>
    </citation>
    <scope>NUCLEOTIDE SEQUENCE [LARGE SCALE GENOMIC DNA]</scope>
    <source>
        <strain evidence="1 2">W255</strain>
    </source>
</reference>
<dbReference type="EMBL" id="SMZJ02000007">
    <property type="protein sequence ID" value="TWO31791.1"/>
    <property type="molecule type" value="Genomic_DNA"/>
</dbReference>
<keyword evidence="2" id="KW-1185">Reference proteome</keyword>
<dbReference type="OrthoDB" id="9808687at2"/>
<evidence type="ECO:0000313" key="2">
    <source>
        <dbReference type="Proteomes" id="UP000295814"/>
    </source>
</evidence>
<dbReference type="SUPFAM" id="SSF55729">
    <property type="entry name" value="Acyl-CoA N-acyltransferases (Nat)"/>
    <property type="match status" value="1"/>
</dbReference>